<dbReference type="EMBL" id="CAWYQH010000163">
    <property type="protein sequence ID" value="CAK8697044.1"/>
    <property type="molecule type" value="Genomic_DNA"/>
</dbReference>
<dbReference type="PANTHER" id="PTHR46321">
    <property type="entry name" value="KIF1-BINDING PROTEIN"/>
    <property type="match status" value="1"/>
</dbReference>
<evidence type="ECO:0000256" key="3">
    <source>
        <dbReference type="ARBA" id="ARBA00016840"/>
    </source>
</evidence>
<keyword evidence="5" id="KW-0206">Cytoskeleton</keyword>
<comment type="similarity">
    <text evidence="2">Belongs to the KIF-binding protein family.</text>
</comment>
<accession>A0ABP0GZ92</accession>
<comment type="subcellular location">
    <subcellularLocation>
        <location evidence="1">Cytoplasm</location>
        <location evidence="1">Cytoskeleton</location>
    </subcellularLocation>
</comment>
<evidence type="ECO:0000256" key="1">
    <source>
        <dbReference type="ARBA" id="ARBA00004245"/>
    </source>
</evidence>
<evidence type="ECO:0000256" key="4">
    <source>
        <dbReference type="ARBA" id="ARBA00022490"/>
    </source>
</evidence>
<evidence type="ECO:0000313" key="6">
    <source>
        <dbReference type="EMBL" id="CAK8697044.1"/>
    </source>
</evidence>
<dbReference type="PANTHER" id="PTHR46321:SF1">
    <property type="entry name" value="KIF-BINDING PROTEIN"/>
    <property type="match status" value="1"/>
</dbReference>
<dbReference type="InterPro" id="IPR022083">
    <property type="entry name" value="KBP"/>
</dbReference>
<comment type="caution">
    <text evidence="6">The sequence shown here is derived from an EMBL/GenBank/DDBJ whole genome shotgun (WGS) entry which is preliminary data.</text>
</comment>
<dbReference type="Pfam" id="PF12309">
    <property type="entry name" value="KBP_C"/>
    <property type="match status" value="1"/>
</dbReference>
<gene>
    <name evidence="6" type="ORF">CVLEPA_LOCUS30330</name>
</gene>
<dbReference type="Proteomes" id="UP001642483">
    <property type="component" value="Unassembled WGS sequence"/>
</dbReference>
<proteinExistence type="inferred from homology"/>
<protein>
    <recommendedName>
        <fullName evidence="3">KIF-binding protein</fullName>
    </recommendedName>
</protein>
<name>A0ABP0GZ92_CLALP</name>
<sequence length="566" mass="65966">MLKYDFKAVLSIMDILAEACENYEKAKELSEVTDDPESEPFLSKYKARGLLEGIRKKIQERHERNVGHDLMLCKEAAVEYQLGVNHIQTEEISAGQEKLVRVLNLCHDDIKLESRAVSIVVASLNELGILWSNREGGIMKAQEYLNKAESLYHEYKDKYDEAPFNIDEHFSMTPTEEYVRQQGFENLHTLTLFYLAQVYKSLEKSDLSASYCVKTLQRQLEFKTYKPLEWAVHCACLSQYYIQRNMFRQAKHCISCATAVLLEDSSVEEESEKEEQVRADVARCWVKYCLNLLDTSKDKISPESESPLAEDQDFKDFDRFSLEVTNIEENTPHDFCTSYDQARKVFLLGKEHATQALNFFVLDGFVTDHVEIHQDISRLYQYLAFFESNVEMRCRMYKRRIDLLTPILNELNKQFYLLICRQLQFELAETYSEMMDMKITLGYSDGQPRNLRKINMLCQSGIRYFKEFLNTLRGPDHTFPERFEADVERPGLIAHFYIARLYSKIIPDNPTDKIANLIQSLENYSFVTKYVHINEEAAACIMVELDICKDMVSVLPKTMDRLASEI</sequence>
<reference evidence="6 7" key="1">
    <citation type="submission" date="2024-02" db="EMBL/GenBank/DDBJ databases">
        <authorList>
            <person name="Daric V."/>
            <person name="Darras S."/>
        </authorList>
    </citation>
    <scope>NUCLEOTIDE SEQUENCE [LARGE SCALE GENOMIC DNA]</scope>
</reference>
<evidence type="ECO:0000256" key="2">
    <source>
        <dbReference type="ARBA" id="ARBA00010305"/>
    </source>
</evidence>
<evidence type="ECO:0000313" key="7">
    <source>
        <dbReference type="Proteomes" id="UP001642483"/>
    </source>
</evidence>
<evidence type="ECO:0000256" key="5">
    <source>
        <dbReference type="ARBA" id="ARBA00023212"/>
    </source>
</evidence>
<keyword evidence="7" id="KW-1185">Reference proteome</keyword>
<organism evidence="6 7">
    <name type="scientific">Clavelina lepadiformis</name>
    <name type="common">Light-bulb sea squirt</name>
    <name type="synonym">Ascidia lepadiformis</name>
    <dbReference type="NCBI Taxonomy" id="159417"/>
    <lineage>
        <taxon>Eukaryota</taxon>
        <taxon>Metazoa</taxon>
        <taxon>Chordata</taxon>
        <taxon>Tunicata</taxon>
        <taxon>Ascidiacea</taxon>
        <taxon>Aplousobranchia</taxon>
        <taxon>Clavelinidae</taxon>
        <taxon>Clavelina</taxon>
    </lineage>
</organism>
<keyword evidence="4" id="KW-0963">Cytoplasm</keyword>